<feature type="transmembrane region" description="Helical" evidence="1">
    <location>
        <begin position="142"/>
        <end position="165"/>
    </location>
</feature>
<name>A0ABV5EKU7_9ACTN</name>
<evidence type="ECO:0000313" key="2">
    <source>
        <dbReference type="EMBL" id="MFB8777476.1"/>
    </source>
</evidence>
<evidence type="ECO:0000256" key="1">
    <source>
        <dbReference type="SAM" id="Phobius"/>
    </source>
</evidence>
<evidence type="ECO:0000313" key="3">
    <source>
        <dbReference type="Proteomes" id="UP001585080"/>
    </source>
</evidence>
<accession>A0ABV5EKU7</accession>
<gene>
    <name evidence="2" type="ORF">VSS16_32985</name>
</gene>
<dbReference type="Proteomes" id="UP001585080">
    <property type="component" value="Unassembled WGS sequence"/>
</dbReference>
<organism evidence="2 3">
    <name type="scientific">Streptomyces broussonetiae</name>
    <dbReference type="NCBI Taxonomy" id="2686304"/>
    <lineage>
        <taxon>Bacteria</taxon>
        <taxon>Bacillati</taxon>
        <taxon>Actinomycetota</taxon>
        <taxon>Actinomycetes</taxon>
        <taxon>Kitasatosporales</taxon>
        <taxon>Streptomycetaceae</taxon>
        <taxon>Streptomyces</taxon>
    </lineage>
</organism>
<keyword evidence="1" id="KW-0472">Membrane</keyword>
<evidence type="ECO:0008006" key="4">
    <source>
        <dbReference type="Google" id="ProtNLM"/>
    </source>
</evidence>
<proteinExistence type="predicted"/>
<keyword evidence="1" id="KW-1133">Transmembrane helix</keyword>
<dbReference type="RefSeq" id="WP_376735933.1">
    <property type="nucleotide sequence ID" value="NZ_JAYMRP010000045.1"/>
</dbReference>
<reference evidence="2 3" key="1">
    <citation type="submission" date="2024-01" db="EMBL/GenBank/DDBJ databases">
        <title>Genome mining of biosynthetic gene clusters to explore secondary metabolites of Streptomyces sp.</title>
        <authorList>
            <person name="Baig A."/>
            <person name="Ajitkumar Shintre N."/>
            <person name="Kumar H."/>
            <person name="Anbarasu A."/>
            <person name="Ramaiah S."/>
        </authorList>
    </citation>
    <scope>NUCLEOTIDE SEQUENCE [LARGE SCALE GENOMIC DNA]</scope>
    <source>
        <strain evidence="2 3">A57</strain>
    </source>
</reference>
<feature type="transmembrane region" description="Helical" evidence="1">
    <location>
        <begin position="208"/>
        <end position="229"/>
    </location>
</feature>
<keyword evidence="1" id="KW-0812">Transmembrane</keyword>
<sequence>MDRTGRAVMWLTLAVVALLAGVASAYEVRGALEREREFHAAPTCASAPAEASRCVWEQDFTVRKADMHRGERHRSAEAELLLPSGKPWRVTFRNTEPVASQLEPGDEVVGLVWYGQVVELRDADGRSQQTSDGPVGWPEDRLGGAFACFSFGVLALAGALWSLFARGRRGHEQAASVVRWHGVGLGVATILVLWVASAGDWPLWAIPAAWGGLALVFLTSMVVSATATVRRGLESEEERAESGLMEGLR</sequence>
<dbReference type="EMBL" id="JAYMRP010000045">
    <property type="protein sequence ID" value="MFB8777476.1"/>
    <property type="molecule type" value="Genomic_DNA"/>
</dbReference>
<comment type="caution">
    <text evidence="2">The sequence shown here is derived from an EMBL/GenBank/DDBJ whole genome shotgun (WGS) entry which is preliminary data.</text>
</comment>
<feature type="transmembrane region" description="Helical" evidence="1">
    <location>
        <begin position="177"/>
        <end position="196"/>
    </location>
</feature>
<keyword evidence="3" id="KW-1185">Reference proteome</keyword>
<protein>
    <recommendedName>
        <fullName evidence="4">DUF3592 domain-containing protein</fullName>
    </recommendedName>
</protein>